<evidence type="ECO:0000256" key="3">
    <source>
        <dbReference type="ARBA" id="ARBA00035112"/>
    </source>
</evidence>
<dbReference type="Proteomes" id="UP000039046">
    <property type="component" value="Unassembled WGS sequence"/>
</dbReference>
<reference evidence="5 6" key="1">
    <citation type="journal article" date="2015" name="Genome Announc.">
        <title>Draft Genome Sequence and Gene Annotation of the Entomopathogenic Fungus Verticillium hemipterigenum.</title>
        <authorList>
            <person name="Horn F."/>
            <person name="Habel A."/>
            <person name="Scharf D.H."/>
            <person name="Dworschak J."/>
            <person name="Brakhage A.A."/>
            <person name="Guthke R."/>
            <person name="Hertweck C."/>
            <person name="Linde J."/>
        </authorList>
    </citation>
    <scope>NUCLEOTIDE SEQUENCE [LARGE SCALE GENOMIC DNA]</scope>
</reference>
<feature type="transmembrane region" description="Helical" evidence="4">
    <location>
        <begin position="49"/>
        <end position="70"/>
    </location>
</feature>
<dbReference type="InterPro" id="IPR021765">
    <property type="entry name" value="UstYa-like"/>
</dbReference>
<comment type="pathway">
    <text evidence="1">Mycotoxin biosynthesis.</text>
</comment>
<dbReference type="GO" id="GO:0043386">
    <property type="term" value="P:mycotoxin biosynthetic process"/>
    <property type="evidence" value="ECO:0007669"/>
    <property type="project" value="InterPro"/>
</dbReference>
<proteinExistence type="inferred from homology"/>
<dbReference type="STRING" id="1531966.A0A0A1TKM3"/>
<comment type="similarity">
    <text evidence="3">Belongs to the ustYa family.</text>
</comment>
<evidence type="ECO:0008006" key="7">
    <source>
        <dbReference type="Google" id="ProtNLM"/>
    </source>
</evidence>
<sequence>MDEEYERLPLAYADIETPNDIDGRNGSTPHKLCDKCYSTAKNNTKYSSFCNVFITVSFWLLVAVAMGIWLRQHTASSQTLLPNAVVSRLKTKLFMPNERFNPGNQTKESDDAWAEMHSRFVMIDNPEYYKLPPSLEGKTEGSQVYAVAVFHQLHCLRIIRGAWYAVIKDGPGILDGPVDLPGHPAYKALGGHVAHCFDYIRQGLICAGDSSMEAFLESDGVTLRPQGSSGWGVEHKCVDFDALIRWTETHKDPGP</sequence>
<evidence type="ECO:0000256" key="1">
    <source>
        <dbReference type="ARBA" id="ARBA00004685"/>
    </source>
</evidence>
<evidence type="ECO:0000313" key="6">
    <source>
        <dbReference type="Proteomes" id="UP000039046"/>
    </source>
</evidence>
<evidence type="ECO:0000256" key="2">
    <source>
        <dbReference type="ARBA" id="ARBA00023002"/>
    </source>
</evidence>
<name>A0A0A1TKM3_9HYPO</name>
<keyword evidence="6" id="KW-1185">Reference proteome</keyword>
<dbReference type="GO" id="GO:0016491">
    <property type="term" value="F:oxidoreductase activity"/>
    <property type="evidence" value="ECO:0007669"/>
    <property type="project" value="UniProtKB-KW"/>
</dbReference>
<accession>A0A0A1TKM3</accession>
<dbReference type="PANTHER" id="PTHR33365:SF11">
    <property type="entry name" value="TAT PATHWAY SIGNAL SEQUENCE"/>
    <property type="match status" value="1"/>
</dbReference>
<evidence type="ECO:0000256" key="4">
    <source>
        <dbReference type="SAM" id="Phobius"/>
    </source>
</evidence>
<protein>
    <recommendedName>
        <fullName evidence="7">Tat pathway signal sequence</fullName>
    </recommendedName>
</protein>
<dbReference type="Pfam" id="PF11807">
    <property type="entry name" value="UstYa"/>
    <property type="match status" value="1"/>
</dbReference>
<keyword evidence="2" id="KW-0560">Oxidoreductase</keyword>
<dbReference type="HOGENOM" id="CLU_987112_0_0_1"/>
<dbReference type="EMBL" id="CDHN01000003">
    <property type="protein sequence ID" value="CEJ91360.1"/>
    <property type="molecule type" value="Genomic_DNA"/>
</dbReference>
<dbReference type="PANTHER" id="PTHR33365">
    <property type="entry name" value="YALI0B05434P"/>
    <property type="match status" value="1"/>
</dbReference>
<organism evidence="5 6">
    <name type="scientific">[Torrubiella] hemipterigena</name>
    <dbReference type="NCBI Taxonomy" id="1531966"/>
    <lineage>
        <taxon>Eukaryota</taxon>
        <taxon>Fungi</taxon>
        <taxon>Dikarya</taxon>
        <taxon>Ascomycota</taxon>
        <taxon>Pezizomycotina</taxon>
        <taxon>Sordariomycetes</taxon>
        <taxon>Hypocreomycetidae</taxon>
        <taxon>Hypocreales</taxon>
        <taxon>Clavicipitaceae</taxon>
        <taxon>Clavicipitaceae incertae sedis</taxon>
        <taxon>'Torrubiella' clade</taxon>
    </lineage>
</organism>
<keyword evidence="4" id="KW-0812">Transmembrane</keyword>
<gene>
    <name evidence="5" type="ORF">VHEMI07077</name>
</gene>
<keyword evidence="4" id="KW-1133">Transmembrane helix</keyword>
<dbReference type="AlphaFoldDB" id="A0A0A1TKM3"/>
<keyword evidence="4" id="KW-0472">Membrane</keyword>
<evidence type="ECO:0000313" key="5">
    <source>
        <dbReference type="EMBL" id="CEJ91360.1"/>
    </source>
</evidence>